<dbReference type="RefSeq" id="WP_321536519.1">
    <property type="nucleotide sequence ID" value="NZ_JARGDL010000017.1"/>
</dbReference>
<proteinExistence type="predicted"/>
<dbReference type="PANTHER" id="PTHR46825:SF15">
    <property type="entry name" value="BETA-LACTAMASE-RELATED DOMAIN-CONTAINING PROTEIN"/>
    <property type="match status" value="1"/>
</dbReference>
<dbReference type="PANTHER" id="PTHR46825">
    <property type="entry name" value="D-ALANYL-D-ALANINE-CARBOXYPEPTIDASE/ENDOPEPTIDASE AMPH"/>
    <property type="match status" value="1"/>
</dbReference>
<name>A0AAE3TCT4_9BACT</name>
<dbReference type="InterPro" id="IPR012338">
    <property type="entry name" value="Beta-lactam/transpept-like"/>
</dbReference>
<dbReference type="Gene3D" id="2.40.128.600">
    <property type="match status" value="1"/>
</dbReference>
<gene>
    <name evidence="3" type="ORF">P0M35_11350</name>
</gene>
<keyword evidence="3" id="KW-0378">Hydrolase</keyword>
<evidence type="ECO:0000259" key="1">
    <source>
        <dbReference type="Pfam" id="PF00144"/>
    </source>
</evidence>
<dbReference type="GO" id="GO:0016787">
    <property type="term" value="F:hydrolase activity"/>
    <property type="evidence" value="ECO:0007669"/>
    <property type="project" value="UniProtKB-KW"/>
</dbReference>
<dbReference type="SUPFAM" id="SSF56601">
    <property type="entry name" value="beta-lactamase/transpeptidase-like"/>
    <property type="match status" value="1"/>
</dbReference>
<dbReference type="Proteomes" id="UP001221302">
    <property type="component" value="Unassembled WGS sequence"/>
</dbReference>
<sequence length="496" mass="57687">MKIKSLLILFLFVSIGFSQTKEKLVKIDSYIQSALKDWKLPGFAVAIVKNDSIIFSKGYGVKDIRTNEPVDEHTNFMIASCSKAFTTAALATLVDRGKINWDDKVIDFLPSFQMYDTWVTKEITIRDLVTHRSGLATFSGDILWLGSTYDSKEVIKRVRYLKPTSSFRSKYGYQNIMFSVAGSIIPVVTDTSWSDYIKTHFFKPLKMDRSTTSIEEMKSIGNYAYPHKIENDKAIPYKEFYSIETVAPAGAINSNVFDMAQWIRLQLKKGKFEDKQIFSVKQSNEMWSNQTAIENMNYGLGWFIRYWNGKKLLNHGGGMPGMISDVSIIPEENFGMVILSNAENGMVTAIRNYIMETFFLSEPKDWNKMMLDNWKRRIDNFEKENKRREEVRIKDTKPSLPLEKYCGIYEDKMYGKAEVSLKDGKLYLQFLPSPTFKGELKHYHYDTFYIDWENDFLTRGWVKFDMDFNAHIKQFTIEVPNSPDFIFTELLFERSK</sequence>
<feature type="domain" description="Beta-lactamase-related" evidence="1">
    <location>
        <begin position="28"/>
        <end position="347"/>
    </location>
</feature>
<protein>
    <submittedName>
        <fullName evidence="3">Serine hydrolase</fullName>
    </submittedName>
</protein>
<evidence type="ECO:0000259" key="2">
    <source>
        <dbReference type="Pfam" id="PF11954"/>
    </source>
</evidence>
<dbReference type="Gene3D" id="3.40.710.10">
    <property type="entry name" value="DD-peptidase/beta-lactamase superfamily"/>
    <property type="match status" value="1"/>
</dbReference>
<evidence type="ECO:0000313" key="3">
    <source>
        <dbReference type="EMBL" id="MDF1612748.1"/>
    </source>
</evidence>
<dbReference type="Pfam" id="PF11954">
    <property type="entry name" value="DUF3471"/>
    <property type="match status" value="1"/>
</dbReference>
<dbReference type="Pfam" id="PF00144">
    <property type="entry name" value="Beta-lactamase"/>
    <property type="match status" value="1"/>
</dbReference>
<dbReference type="InterPro" id="IPR050491">
    <property type="entry name" value="AmpC-like"/>
</dbReference>
<feature type="domain" description="Peptidase S12 Pab87-related C-terminal" evidence="2">
    <location>
        <begin position="392"/>
        <end position="493"/>
    </location>
</feature>
<accession>A0AAE3TCT4</accession>
<dbReference type="EMBL" id="JARGDL010000017">
    <property type="protein sequence ID" value="MDF1612748.1"/>
    <property type="molecule type" value="Genomic_DNA"/>
</dbReference>
<keyword evidence="4" id="KW-1185">Reference proteome</keyword>
<organism evidence="3 4">
    <name type="scientific">Stygiobacter electus</name>
    <dbReference type="NCBI Taxonomy" id="3032292"/>
    <lineage>
        <taxon>Bacteria</taxon>
        <taxon>Pseudomonadati</taxon>
        <taxon>Ignavibacteriota</taxon>
        <taxon>Ignavibacteria</taxon>
        <taxon>Ignavibacteriales</taxon>
        <taxon>Melioribacteraceae</taxon>
        <taxon>Stygiobacter</taxon>
    </lineage>
</organism>
<dbReference type="AlphaFoldDB" id="A0AAE3TCT4"/>
<evidence type="ECO:0000313" key="4">
    <source>
        <dbReference type="Proteomes" id="UP001221302"/>
    </source>
</evidence>
<reference evidence="3" key="1">
    <citation type="submission" date="2023-03" db="EMBL/GenBank/DDBJ databases">
        <title>Stygiobacter electus gen. nov., sp. nov., facultatively anaerobic thermotolerant bacterium of the class Ignavibacteria from a well of Yessentuki mineral water deposit.</title>
        <authorList>
            <person name="Podosokorskaya O.A."/>
            <person name="Elcheninov A.G."/>
            <person name="Petrova N.F."/>
            <person name="Zavarzina D.G."/>
            <person name="Kublanov I.V."/>
            <person name="Merkel A.Y."/>
        </authorList>
    </citation>
    <scope>NUCLEOTIDE SEQUENCE</scope>
    <source>
        <strain evidence="3">09-Me</strain>
    </source>
</reference>
<dbReference type="InterPro" id="IPR001466">
    <property type="entry name" value="Beta-lactam-related"/>
</dbReference>
<comment type="caution">
    <text evidence="3">The sequence shown here is derived from an EMBL/GenBank/DDBJ whole genome shotgun (WGS) entry which is preliminary data.</text>
</comment>
<dbReference type="InterPro" id="IPR021860">
    <property type="entry name" value="Peptidase_S12_Pab87-rel_C"/>
</dbReference>